<dbReference type="AlphaFoldDB" id="A0A0H5C929"/>
<dbReference type="RefSeq" id="XP_020068311.1">
    <property type="nucleotide sequence ID" value="XM_020215805.1"/>
</dbReference>
<name>A0A0H5C929_CYBJN</name>
<feature type="compositionally biased region" description="Low complexity" evidence="1">
    <location>
        <begin position="13"/>
        <end position="39"/>
    </location>
</feature>
<organism evidence="2 4">
    <name type="scientific">Cyberlindnera jadinii (strain ATCC 18201 / CBS 1600 / BCRC 20928 / JCM 3617 / NBRC 0987 / NRRL Y-1542)</name>
    <name type="common">Torula yeast</name>
    <name type="synonym">Candida utilis</name>
    <dbReference type="NCBI Taxonomy" id="983966"/>
    <lineage>
        <taxon>Eukaryota</taxon>
        <taxon>Fungi</taxon>
        <taxon>Dikarya</taxon>
        <taxon>Ascomycota</taxon>
        <taxon>Saccharomycotina</taxon>
        <taxon>Saccharomycetes</taxon>
        <taxon>Phaffomycetales</taxon>
        <taxon>Phaffomycetaceae</taxon>
        <taxon>Cyberlindnera</taxon>
    </lineage>
</organism>
<protein>
    <submittedName>
        <fullName evidence="2">Uncharacterized protein</fullName>
    </submittedName>
</protein>
<evidence type="ECO:0000313" key="2">
    <source>
        <dbReference type="EMBL" id="CEP24885.1"/>
    </source>
</evidence>
<accession>A0A0H5C929</accession>
<feature type="compositionally biased region" description="Low complexity" evidence="1">
    <location>
        <begin position="108"/>
        <end position="123"/>
    </location>
</feature>
<feature type="compositionally biased region" description="Polar residues" evidence="1">
    <location>
        <begin position="40"/>
        <end position="51"/>
    </location>
</feature>
<reference evidence="2" key="1">
    <citation type="submission" date="2014-12" db="EMBL/GenBank/DDBJ databases">
        <authorList>
            <person name="Jaenicke S."/>
        </authorList>
    </citation>
    <scope>NUCLEOTIDE SEQUENCE [LARGE SCALE GENOMIC DNA]</scope>
    <source>
        <strain evidence="2">CBS1600</strain>
    </source>
</reference>
<keyword evidence="5" id="KW-1185">Reference proteome</keyword>
<dbReference type="EMBL" id="CDQK01000007">
    <property type="protein sequence ID" value="CEP24885.1"/>
    <property type="molecule type" value="Genomic_DNA"/>
</dbReference>
<reference evidence="3 5" key="3">
    <citation type="journal article" date="2016" name="Proc. Natl. Acad. Sci. U.S.A.">
        <title>Comparative genomics of biotechnologically important yeasts.</title>
        <authorList>
            <person name="Riley R."/>
            <person name="Haridas S."/>
            <person name="Wolfe K.H."/>
            <person name="Lopes M.R."/>
            <person name="Hittinger C.T."/>
            <person name="Goeker M."/>
            <person name="Salamov A.A."/>
            <person name="Wisecaver J.H."/>
            <person name="Long T.M."/>
            <person name="Calvey C.H."/>
            <person name="Aerts A.L."/>
            <person name="Barry K.W."/>
            <person name="Choi C."/>
            <person name="Clum A."/>
            <person name="Coughlan A.Y."/>
            <person name="Deshpande S."/>
            <person name="Douglass A.P."/>
            <person name="Hanson S.J."/>
            <person name="Klenk H.-P."/>
            <person name="LaButti K.M."/>
            <person name="Lapidus A."/>
            <person name="Lindquist E.A."/>
            <person name="Lipzen A.M."/>
            <person name="Meier-Kolthoff J.P."/>
            <person name="Ohm R.A."/>
            <person name="Otillar R.P."/>
            <person name="Pangilinan J.L."/>
            <person name="Peng Y."/>
            <person name="Rokas A."/>
            <person name="Rosa C.A."/>
            <person name="Scheuner C."/>
            <person name="Sibirny A.A."/>
            <person name="Slot J.C."/>
            <person name="Stielow J.B."/>
            <person name="Sun H."/>
            <person name="Kurtzman C.P."/>
            <person name="Blackwell M."/>
            <person name="Grigoriev I.V."/>
            <person name="Jeffries T.W."/>
        </authorList>
    </citation>
    <scope>NUCLEOTIDE SEQUENCE [LARGE SCALE GENOMIC DNA]</scope>
    <source>
        <strain evidence="5">ATCC 18201 / CBS 1600 / BCRC 20928 / JCM 3617 / NBRC 0987 / NRRL Y-1542</strain>
        <strain evidence="3">NRRL Y-1542</strain>
    </source>
</reference>
<accession>A0A1E4RVI1</accession>
<dbReference type="OMA" id="EDSVIEW"/>
<dbReference type="GeneID" id="30990201"/>
<gene>
    <name evidence="2" type="ORF">BN1211_5826</name>
    <name evidence="3" type="ORF">CYBJADRAFT_169496</name>
</gene>
<evidence type="ECO:0000313" key="3">
    <source>
        <dbReference type="EMBL" id="ODV71272.1"/>
    </source>
</evidence>
<reference evidence="4" key="2">
    <citation type="journal article" date="2015" name="J. Biotechnol.">
        <title>The structure of the Cyberlindnera jadinii genome and its relation to Candida utilis analyzed by the occurrence of single nucleotide polymorphisms.</title>
        <authorList>
            <person name="Rupp O."/>
            <person name="Brinkrolf K."/>
            <person name="Buerth C."/>
            <person name="Kunigo M."/>
            <person name="Schneider J."/>
            <person name="Jaenicke S."/>
            <person name="Goesmann A."/>
            <person name="Puehler A."/>
            <person name="Jaeger K.-E."/>
            <person name="Ernst J.F."/>
        </authorList>
    </citation>
    <scope>NUCLEOTIDE SEQUENCE [LARGE SCALE GENOMIC DNA]</scope>
    <source>
        <strain evidence="4">ATCC 18201 / CBS 1600 / BCRC 20928 / JCM 3617 / NBRC 0987 / NRRL Y-1542</strain>
    </source>
</reference>
<feature type="compositionally biased region" description="Polar residues" evidence="1">
    <location>
        <begin position="69"/>
        <end position="78"/>
    </location>
</feature>
<evidence type="ECO:0000256" key="1">
    <source>
        <dbReference type="SAM" id="MobiDB-lite"/>
    </source>
</evidence>
<dbReference type="Proteomes" id="UP000038830">
    <property type="component" value="Unassembled WGS sequence"/>
</dbReference>
<feature type="compositionally biased region" description="Low complexity" evidence="1">
    <location>
        <begin position="79"/>
        <end position="95"/>
    </location>
</feature>
<proteinExistence type="predicted"/>
<evidence type="ECO:0000313" key="4">
    <source>
        <dbReference type="Proteomes" id="UP000038830"/>
    </source>
</evidence>
<evidence type="ECO:0000313" key="5">
    <source>
        <dbReference type="Proteomes" id="UP000094389"/>
    </source>
</evidence>
<dbReference type="Proteomes" id="UP000094389">
    <property type="component" value="Unassembled WGS sequence"/>
</dbReference>
<sequence>MKDKDVQSSPSDSVTTITNNTLSLTSSNNSSLRSYTSSLADSTMTSKSNRSIGAKFKRALTRKRAESLKSPTSLSFGEQQQQQQQHQHQQSQSQSPQVSAQRSKSLRNRSLSSLLPPSLMTSSQNSTRDNSIASLSDFEMDSSLPPSPLQKIDENSKGVFPSHVENVRKQRLLVTTTKISDEKLFDHIADDILSKVAHEDSVIEWRI</sequence>
<feature type="region of interest" description="Disordered" evidence="1">
    <location>
        <begin position="1"/>
        <end position="129"/>
    </location>
</feature>
<dbReference type="EMBL" id="KV453942">
    <property type="protein sequence ID" value="ODV71272.1"/>
    <property type="molecule type" value="Genomic_DNA"/>
</dbReference>